<evidence type="ECO:0000313" key="3">
    <source>
        <dbReference type="Proteomes" id="UP001174909"/>
    </source>
</evidence>
<comment type="caution">
    <text evidence="2">The sequence shown here is derived from an EMBL/GenBank/DDBJ whole genome shotgun (WGS) entry which is preliminary data.</text>
</comment>
<keyword evidence="1" id="KW-0175">Coiled coil</keyword>
<gene>
    <name evidence="2" type="ORF">GBAR_LOCUS30229</name>
</gene>
<protein>
    <submittedName>
        <fullName evidence="2">Uncharacterized protein</fullName>
    </submittedName>
</protein>
<dbReference type="Proteomes" id="UP001174909">
    <property type="component" value="Unassembled WGS sequence"/>
</dbReference>
<dbReference type="EMBL" id="CASHTH010004269">
    <property type="protein sequence ID" value="CAI8055351.1"/>
    <property type="molecule type" value="Genomic_DNA"/>
</dbReference>
<sequence length="154" mass="17848">MTNEMNSRDFDDANTALSEIAHQYKLQEVEIASLQERLDSVAEQKENGFLRMRADGPEAAKDELISKLLDRVERLESQNQISNEQQPRSIVRNLSPDPFPPILMDTYMHGWLDRQKWISGCIPMNLPAFCLIIKQKYLLIPPENREIPLFCAYL</sequence>
<reference evidence="2" key="1">
    <citation type="submission" date="2023-03" db="EMBL/GenBank/DDBJ databases">
        <authorList>
            <person name="Steffen K."/>
            <person name="Cardenas P."/>
        </authorList>
    </citation>
    <scope>NUCLEOTIDE SEQUENCE</scope>
</reference>
<evidence type="ECO:0000256" key="1">
    <source>
        <dbReference type="SAM" id="Coils"/>
    </source>
</evidence>
<proteinExistence type="predicted"/>
<feature type="coiled-coil region" evidence="1">
    <location>
        <begin position="17"/>
        <end position="85"/>
    </location>
</feature>
<keyword evidence="3" id="KW-1185">Reference proteome</keyword>
<accession>A0AA35TX83</accession>
<organism evidence="2 3">
    <name type="scientific">Geodia barretti</name>
    <name type="common">Barrett's horny sponge</name>
    <dbReference type="NCBI Taxonomy" id="519541"/>
    <lineage>
        <taxon>Eukaryota</taxon>
        <taxon>Metazoa</taxon>
        <taxon>Porifera</taxon>
        <taxon>Demospongiae</taxon>
        <taxon>Heteroscleromorpha</taxon>
        <taxon>Tetractinellida</taxon>
        <taxon>Astrophorina</taxon>
        <taxon>Geodiidae</taxon>
        <taxon>Geodia</taxon>
    </lineage>
</organism>
<evidence type="ECO:0000313" key="2">
    <source>
        <dbReference type="EMBL" id="CAI8055351.1"/>
    </source>
</evidence>
<name>A0AA35TX83_GEOBA</name>
<dbReference type="AlphaFoldDB" id="A0AA35TX83"/>